<dbReference type="Proteomes" id="UP001144313">
    <property type="component" value="Unassembled WGS sequence"/>
</dbReference>
<evidence type="ECO:0000313" key="5">
    <source>
        <dbReference type="Proteomes" id="UP001144313"/>
    </source>
</evidence>
<sequence length="154" mass="17370">MRIEMQPVGHVEGGRTEWFEDAWDGVEAVIRLDPDRFAPSVTQGLADYTHLEVVFLFDRIEEHEVNLEPRPARGNPAWPPVGVFAHRGPFRPNRIGVSRCRLIGVDGLAIRVSDLDALAGTPVLDVKPYLREFAPRHEVAQPEWADELMDGYFG</sequence>
<evidence type="ECO:0000259" key="3">
    <source>
        <dbReference type="PROSITE" id="PS51668"/>
    </source>
</evidence>
<dbReference type="AlphaFoldDB" id="A0A9W6G831"/>
<evidence type="ECO:0000256" key="2">
    <source>
        <dbReference type="ARBA" id="ARBA00033753"/>
    </source>
</evidence>
<dbReference type="PROSITE" id="PS51668">
    <property type="entry name" value="TSAA_2"/>
    <property type="match status" value="1"/>
</dbReference>
<name>A0A9W6G831_9ACTN</name>
<dbReference type="InterPro" id="IPR040372">
    <property type="entry name" value="YaeB-like"/>
</dbReference>
<dbReference type="InterPro" id="IPR036413">
    <property type="entry name" value="YaeB-like_sf"/>
</dbReference>
<dbReference type="PANTHER" id="PTHR12818">
    <property type="entry name" value="TRNA (ADENINE(37)-N6)-METHYLTRANSFERASE"/>
    <property type="match status" value="1"/>
</dbReference>
<dbReference type="PANTHER" id="PTHR12818:SF0">
    <property type="entry name" value="TRNA (ADENINE(37)-N6)-METHYLTRANSFERASE"/>
    <property type="match status" value="1"/>
</dbReference>
<dbReference type="SUPFAM" id="SSF118196">
    <property type="entry name" value="YaeB-like"/>
    <property type="match status" value="1"/>
</dbReference>
<comment type="similarity">
    <text evidence="2">Belongs to the tRNA methyltransferase O family.</text>
</comment>
<proteinExistence type="inferred from homology"/>
<protein>
    <submittedName>
        <fullName evidence="4">tRNA (N6-threonylcarbamoyladenosine(37)-N6)-methyltransferase TrmO</fullName>
    </submittedName>
</protein>
<comment type="caution">
    <text evidence="4">The sequence shown here is derived from an EMBL/GenBank/DDBJ whole genome shotgun (WGS) entry which is preliminary data.</text>
</comment>
<dbReference type="Pfam" id="PF01980">
    <property type="entry name" value="TrmO_N"/>
    <property type="match status" value="1"/>
</dbReference>
<organism evidence="4 5">
    <name type="scientific">Glycomyces algeriensis</name>
    <dbReference type="NCBI Taxonomy" id="256037"/>
    <lineage>
        <taxon>Bacteria</taxon>
        <taxon>Bacillati</taxon>
        <taxon>Actinomycetota</taxon>
        <taxon>Actinomycetes</taxon>
        <taxon>Glycomycetales</taxon>
        <taxon>Glycomycetaceae</taxon>
        <taxon>Glycomyces</taxon>
    </lineage>
</organism>
<gene>
    <name evidence="4" type="ORF">GALLR39Z86_20660</name>
</gene>
<dbReference type="Gene3D" id="2.40.30.70">
    <property type="entry name" value="YaeB-like"/>
    <property type="match status" value="1"/>
</dbReference>
<dbReference type="EMBL" id="BSDT01000001">
    <property type="protein sequence ID" value="GLI42216.1"/>
    <property type="molecule type" value="Genomic_DNA"/>
</dbReference>
<evidence type="ECO:0000256" key="1">
    <source>
        <dbReference type="ARBA" id="ARBA00022691"/>
    </source>
</evidence>
<accession>A0A9W6G831</accession>
<keyword evidence="5" id="KW-1185">Reference proteome</keyword>
<keyword evidence="1" id="KW-0949">S-adenosyl-L-methionine</keyword>
<dbReference type="InterPro" id="IPR036414">
    <property type="entry name" value="YaeB_N_sf"/>
</dbReference>
<reference evidence="4" key="1">
    <citation type="submission" date="2022-12" db="EMBL/GenBank/DDBJ databases">
        <title>Reference genome sequencing for broad-spectrum identification of bacterial and archaeal isolates by mass spectrometry.</title>
        <authorList>
            <person name="Sekiguchi Y."/>
            <person name="Tourlousse D.M."/>
        </authorList>
    </citation>
    <scope>NUCLEOTIDE SEQUENCE</scope>
    <source>
        <strain evidence="4">LLR39Z86</strain>
    </source>
</reference>
<dbReference type="RefSeq" id="WP_270117557.1">
    <property type="nucleotide sequence ID" value="NZ_BAAAOL010000006.1"/>
</dbReference>
<feature type="domain" description="TsaA-like" evidence="3">
    <location>
        <begin position="5"/>
        <end position="138"/>
    </location>
</feature>
<dbReference type="InterPro" id="IPR023370">
    <property type="entry name" value="TrmO-like_N"/>
</dbReference>
<evidence type="ECO:0000313" key="4">
    <source>
        <dbReference type="EMBL" id="GLI42216.1"/>
    </source>
</evidence>
<dbReference type="CDD" id="cd09281">
    <property type="entry name" value="UPF0066"/>
    <property type="match status" value="1"/>
</dbReference>